<name>A0A6G1E5V1_9ORYZ</name>
<reference evidence="2 3" key="1">
    <citation type="submission" date="2019-11" db="EMBL/GenBank/DDBJ databases">
        <title>Whole genome sequence of Oryza granulata.</title>
        <authorList>
            <person name="Li W."/>
        </authorList>
    </citation>
    <scope>NUCLEOTIDE SEQUENCE [LARGE SCALE GENOMIC DNA]</scope>
    <source>
        <strain evidence="3">cv. Menghai</strain>
        <tissue evidence="2">Leaf</tissue>
    </source>
</reference>
<evidence type="ECO:0000313" key="2">
    <source>
        <dbReference type="EMBL" id="KAF0920041.1"/>
    </source>
</evidence>
<dbReference type="EMBL" id="SPHZ02000005">
    <property type="protein sequence ID" value="KAF0920041.1"/>
    <property type="molecule type" value="Genomic_DNA"/>
</dbReference>
<evidence type="ECO:0000313" key="3">
    <source>
        <dbReference type="Proteomes" id="UP000479710"/>
    </source>
</evidence>
<gene>
    <name evidence="2" type="ORF">E2562_032736</name>
</gene>
<keyword evidence="3" id="KW-1185">Reference proteome</keyword>
<evidence type="ECO:0000256" key="1">
    <source>
        <dbReference type="SAM" id="MobiDB-lite"/>
    </source>
</evidence>
<dbReference type="AlphaFoldDB" id="A0A6G1E5V1"/>
<feature type="compositionally biased region" description="Acidic residues" evidence="1">
    <location>
        <begin position="1"/>
        <end position="10"/>
    </location>
</feature>
<organism evidence="2 3">
    <name type="scientific">Oryza meyeriana var. granulata</name>
    <dbReference type="NCBI Taxonomy" id="110450"/>
    <lineage>
        <taxon>Eukaryota</taxon>
        <taxon>Viridiplantae</taxon>
        <taxon>Streptophyta</taxon>
        <taxon>Embryophyta</taxon>
        <taxon>Tracheophyta</taxon>
        <taxon>Spermatophyta</taxon>
        <taxon>Magnoliopsida</taxon>
        <taxon>Liliopsida</taxon>
        <taxon>Poales</taxon>
        <taxon>Poaceae</taxon>
        <taxon>BOP clade</taxon>
        <taxon>Oryzoideae</taxon>
        <taxon>Oryzeae</taxon>
        <taxon>Oryzinae</taxon>
        <taxon>Oryza</taxon>
        <taxon>Oryza meyeriana</taxon>
    </lineage>
</organism>
<protein>
    <submittedName>
        <fullName evidence="2">Uncharacterized protein</fullName>
    </submittedName>
</protein>
<comment type="caution">
    <text evidence="2">The sequence shown here is derived from an EMBL/GenBank/DDBJ whole genome shotgun (WGS) entry which is preliminary data.</text>
</comment>
<feature type="compositionally biased region" description="Basic and acidic residues" evidence="1">
    <location>
        <begin position="40"/>
        <end position="49"/>
    </location>
</feature>
<feature type="region of interest" description="Disordered" evidence="1">
    <location>
        <begin position="1"/>
        <end position="64"/>
    </location>
</feature>
<sequence>MPTEQGDEEACGGGTLHSLSNHRNGVCSAPTIEQMGSHGDLCREADGPARRRRGGPPPPDLPRRRTWVLSTIAMEASGHVNPPRWWKGRRTRVF</sequence>
<proteinExistence type="predicted"/>
<accession>A0A6G1E5V1</accession>
<dbReference type="Proteomes" id="UP000479710">
    <property type="component" value="Unassembled WGS sequence"/>
</dbReference>